<comment type="similarity">
    <text evidence="4">Belongs to the UbiH/COQ6 family.</text>
</comment>
<keyword evidence="5" id="KW-0963">Cytoplasm</keyword>
<proteinExistence type="inferred from homology"/>
<dbReference type="GO" id="GO:0110142">
    <property type="term" value="C:ubiquinone biosynthesis complex"/>
    <property type="evidence" value="ECO:0007669"/>
    <property type="project" value="UniProtKB-ARBA"/>
</dbReference>
<evidence type="ECO:0000256" key="4">
    <source>
        <dbReference type="ARBA" id="ARBA00005349"/>
    </source>
</evidence>
<dbReference type="PANTHER" id="PTHR43876">
    <property type="entry name" value="UBIQUINONE BIOSYNTHESIS MONOOXYGENASE COQ6, MITOCHONDRIAL"/>
    <property type="match status" value="1"/>
</dbReference>
<evidence type="ECO:0000256" key="2">
    <source>
        <dbReference type="ARBA" id="ARBA00004496"/>
    </source>
</evidence>
<dbReference type="GO" id="GO:0071949">
    <property type="term" value="F:FAD binding"/>
    <property type="evidence" value="ECO:0007669"/>
    <property type="project" value="InterPro"/>
</dbReference>
<evidence type="ECO:0000256" key="7">
    <source>
        <dbReference type="ARBA" id="ARBA00022688"/>
    </source>
</evidence>
<dbReference type="GO" id="GO:0008682">
    <property type="term" value="F:3-demethoxyubiquinol 3-hydroxylase activity"/>
    <property type="evidence" value="ECO:0007669"/>
    <property type="project" value="TreeGrafter"/>
</dbReference>
<evidence type="ECO:0000256" key="5">
    <source>
        <dbReference type="ARBA" id="ARBA00022490"/>
    </source>
</evidence>
<dbReference type="RefSeq" id="WP_306100833.1">
    <property type="nucleotide sequence ID" value="NZ_CP162601.1"/>
</dbReference>
<dbReference type="Gene3D" id="3.50.50.60">
    <property type="entry name" value="FAD/NAD(P)-binding domain"/>
    <property type="match status" value="2"/>
</dbReference>
<evidence type="ECO:0000256" key="6">
    <source>
        <dbReference type="ARBA" id="ARBA00022630"/>
    </source>
</evidence>
<dbReference type="NCBIfam" id="TIGR01988">
    <property type="entry name" value="Ubi-OHases"/>
    <property type="match status" value="1"/>
</dbReference>
<reference evidence="12" key="1">
    <citation type="submission" date="2024-07" db="EMBL/GenBank/DDBJ databases">
        <title>Genome Analysis of a Potential Novel Vibrio Species Secreting pH- and Thermo-stable Alginate Lyase and its Application in Producing Alginate Oligosaccharides.</title>
        <authorList>
            <person name="Huang H."/>
            <person name="Bao K."/>
        </authorList>
    </citation>
    <scope>NUCLEOTIDE SEQUENCE</scope>
    <source>
        <strain evidence="12">HB236076</strain>
    </source>
</reference>
<feature type="domain" description="FAD-binding" evidence="11">
    <location>
        <begin position="4"/>
        <end position="332"/>
    </location>
</feature>
<evidence type="ECO:0000256" key="3">
    <source>
        <dbReference type="ARBA" id="ARBA00004749"/>
    </source>
</evidence>
<dbReference type="InterPro" id="IPR002938">
    <property type="entry name" value="FAD-bd"/>
</dbReference>
<keyword evidence="10" id="KW-0503">Monooxygenase</keyword>
<dbReference type="FunFam" id="3.50.50.60:FF:000048">
    <property type="entry name" value="2-octaprenyl-3-methyl-6-methoxy-1,4-benzoquinol hydroxylase"/>
    <property type="match status" value="1"/>
</dbReference>
<evidence type="ECO:0000256" key="10">
    <source>
        <dbReference type="ARBA" id="ARBA00023033"/>
    </source>
</evidence>
<gene>
    <name evidence="12" type="ORF">AB0763_09965</name>
</gene>
<dbReference type="AlphaFoldDB" id="A0AB39HBR4"/>
<keyword evidence="6" id="KW-0285">Flavoprotein</keyword>
<dbReference type="InterPro" id="IPR036188">
    <property type="entry name" value="FAD/NAD-bd_sf"/>
</dbReference>
<dbReference type="EMBL" id="CP162601">
    <property type="protein sequence ID" value="XDK24523.1"/>
    <property type="molecule type" value="Genomic_DNA"/>
</dbReference>
<evidence type="ECO:0000256" key="8">
    <source>
        <dbReference type="ARBA" id="ARBA00022827"/>
    </source>
</evidence>
<keyword evidence="8" id="KW-0274">FAD</keyword>
<dbReference type="NCBIfam" id="NF006460">
    <property type="entry name" value="PRK08849.1"/>
    <property type="match status" value="1"/>
</dbReference>
<evidence type="ECO:0000313" key="12">
    <source>
        <dbReference type="EMBL" id="XDK24523.1"/>
    </source>
</evidence>
<evidence type="ECO:0000256" key="1">
    <source>
        <dbReference type="ARBA" id="ARBA00001974"/>
    </source>
</evidence>
<dbReference type="GO" id="GO:0005737">
    <property type="term" value="C:cytoplasm"/>
    <property type="evidence" value="ECO:0007669"/>
    <property type="project" value="UniProtKB-SubCell"/>
</dbReference>
<dbReference type="GO" id="GO:0006744">
    <property type="term" value="P:ubiquinone biosynthetic process"/>
    <property type="evidence" value="ECO:0007669"/>
    <property type="project" value="UniProtKB-KW"/>
</dbReference>
<dbReference type="PRINTS" id="PR00420">
    <property type="entry name" value="RNGMNOXGNASE"/>
</dbReference>
<dbReference type="KEGG" id="vih:AB0763_09965"/>
<keyword evidence="9" id="KW-0560">Oxidoreductase</keyword>
<keyword evidence="7" id="KW-0831">Ubiquinone biosynthesis</keyword>
<accession>A0AB39HBR4</accession>
<protein>
    <submittedName>
        <fullName evidence="12">2-octaprenyl-3-methyl-6-methoxy-1,4-benzoquinol hydroxylase</fullName>
    </submittedName>
</protein>
<evidence type="ECO:0000256" key="9">
    <source>
        <dbReference type="ARBA" id="ARBA00023002"/>
    </source>
</evidence>
<dbReference type="SUPFAM" id="SSF51905">
    <property type="entry name" value="FAD/NAD(P)-binding domain"/>
    <property type="match status" value="1"/>
</dbReference>
<comment type="pathway">
    <text evidence="3">Cofactor biosynthesis; ubiquinone biosynthesis.</text>
</comment>
<evidence type="ECO:0000259" key="11">
    <source>
        <dbReference type="Pfam" id="PF01494"/>
    </source>
</evidence>
<comment type="cofactor">
    <cofactor evidence="1">
        <name>FAD</name>
        <dbReference type="ChEBI" id="CHEBI:57692"/>
    </cofactor>
</comment>
<comment type="subcellular location">
    <subcellularLocation>
        <location evidence="2">Cytoplasm</location>
    </subcellularLocation>
</comment>
<dbReference type="InterPro" id="IPR051205">
    <property type="entry name" value="UbiH/COQ6_monooxygenase"/>
</dbReference>
<name>A0AB39HBR4_9VIBR</name>
<dbReference type="Pfam" id="PF01494">
    <property type="entry name" value="FAD_binding_3"/>
    <property type="match status" value="1"/>
</dbReference>
<dbReference type="InterPro" id="IPR010971">
    <property type="entry name" value="UbiH/COQ6"/>
</dbReference>
<sequence length="384" mass="43244">MDQYDIAVIGGGMTGAAMALGLAKQGMSVALVENTQPQTYDMQQEMDLRVSAISLRSVALLKQLGAWSYIESRRLCPYRRLETWESPRCRTRFSSDDIGEPQLGYMVENTLIQDGLWQQFDQYPNLTVFCPDQLATLSYHDNHADIGLTSGQSLRASWVVGADGAHSKVRQWSHIGSTDWDYRQRCMLIHVTTELPQQDITWQQFTPNGPRSFLPLPGQQASLVWYDSPERIQQLCSMSGSALQREICAEFPDELGEVTVIKWGAFPLTRRHAQRYWRHRAVLVGDSAHTINPLAGQGVNLGFKDVEVLLSLCEPQGMTAQCLQQYQARRRPDNMVMQTGMDVFYTLFSNTLSPLKLLRNSLLLAADHSGPVKSKVLRYAIGLD</sequence>
<organism evidence="12">
    <name type="scientific">Vibrio sp. HB236076</name>
    <dbReference type="NCBI Taxonomy" id="3232307"/>
    <lineage>
        <taxon>Bacteria</taxon>
        <taxon>Pseudomonadati</taxon>
        <taxon>Pseudomonadota</taxon>
        <taxon>Gammaproteobacteria</taxon>
        <taxon>Vibrionales</taxon>
        <taxon>Vibrionaceae</taxon>
        <taxon>Vibrio</taxon>
    </lineage>
</organism>
<dbReference type="PANTHER" id="PTHR43876:SF10">
    <property type="entry name" value="3-DEMETHOXYUBIQUINOL 3-HYDROXYLASE"/>
    <property type="match status" value="1"/>
</dbReference>